<evidence type="ECO:0000313" key="1">
    <source>
        <dbReference type="EMBL" id="TCV05726.1"/>
    </source>
</evidence>
<name>A0A4R3VLV1_9SPHI</name>
<organism evidence="1 2">
    <name type="scientific">Sphingobacterium alimentarium</name>
    <dbReference type="NCBI Taxonomy" id="797292"/>
    <lineage>
        <taxon>Bacteria</taxon>
        <taxon>Pseudomonadati</taxon>
        <taxon>Bacteroidota</taxon>
        <taxon>Sphingobacteriia</taxon>
        <taxon>Sphingobacteriales</taxon>
        <taxon>Sphingobacteriaceae</taxon>
        <taxon>Sphingobacterium</taxon>
    </lineage>
</organism>
<evidence type="ECO:0000313" key="2">
    <source>
        <dbReference type="Proteomes" id="UP000295197"/>
    </source>
</evidence>
<proteinExistence type="predicted"/>
<dbReference type="EMBL" id="SMBZ01000069">
    <property type="protein sequence ID" value="TCV05726.1"/>
    <property type="molecule type" value="Genomic_DNA"/>
</dbReference>
<accession>A0A4R3VLV1</accession>
<gene>
    <name evidence="1" type="ORF">EDC17_10695</name>
</gene>
<protein>
    <submittedName>
        <fullName evidence="1">Uncharacterized protein</fullName>
    </submittedName>
</protein>
<dbReference type="Proteomes" id="UP000295197">
    <property type="component" value="Unassembled WGS sequence"/>
</dbReference>
<dbReference type="RefSeq" id="WP_132779136.1">
    <property type="nucleotide sequence ID" value="NZ_SMBZ01000069.1"/>
</dbReference>
<sequence>MNNEDLNYYNRMIANFHEYIQDREHEGAKSIMSFIVSTHVDNIVAFEATKTDSSESLYQQDKLNEITSLLQSVQQSYPYYFPALDLQDLDAIKVYHQKYMDELLEDEDFARDMGVEPRKTVSIYDDDDDDYEIAEYDEDAELDMMFPNREDDDNWDDF</sequence>
<dbReference type="AlphaFoldDB" id="A0A4R3VLV1"/>
<comment type="caution">
    <text evidence="1">The sequence shown here is derived from an EMBL/GenBank/DDBJ whole genome shotgun (WGS) entry which is preliminary data.</text>
</comment>
<keyword evidence="2" id="KW-1185">Reference proteome</keyword>
<reference evidence="1 2" key="1">
    <citation type="submission" date="2019-03" db="EMBL/GenBank/DDBJ databases">
        <title>Genomic Encyclopedia of Type Strains, Phase IV (KMG-IV): sequencing the most valuable type-strain genomes for metagenomic binning, comparative biology and taxonomic classification.</title>
        <authorList>
            <person name="Goeker M."/>
        </authorList>
    </citation>
    <scope>NUCLEOTIDE SEQUENCE [LARGE SCALE GENOMIC DNA]</scope>
    <source>
        <strain evidence="1 2">DSM 22362</strain>
    </source>
</reference>